<comment type="caution">
    <text evidence="2">The sequence shown here is derived from an EMBL/GenBank/DDBJ whole genome shotgun (WGS) entry which is preliminary data.</text>
</comment>
<proteinExistence type="predicted"/>
<accession>A0ABX4EI99</accession>
<dbReference type="Proteomes" id="UP000216189">
    <property type="component" value="Unassembled WGS sequence"/>
</dbReference>
<dbReference type="PANTHER" id="PTHR37809:SF1">
    <property type="entry name" value="RIBOSOMAL PROTEIN S12 METHYLTHIOTRANSFERASE ACCESSORY FACTOR YCAO"/>
    <property type="match status" value="1"/>
</dbReference>
<dbReference type="InterPro" id="IPR003776">
    <property type="entry name" value="YcaO-like_dom"/>
</dbReference>
<reference evidence="2 3" key="1">
    <citation type="submission" date="2017-08" db="EMBL/GenBank/DDBJ databases">
        <title>Comparative genomics of non-oral Prevotella species.</title>
        <authorList>
            <person name="Accetto T."/>
            <person name="Nograsek B."/>
            <person name="Avgustin G."/>
        </authorList>
    </citation>
    <scope>NUCLEOTIDE SEQUENCE [LARGE SCALE GENOMIC DNA]</scope>
    <source>
        <strain evidence="2 3">TC1-1</strain>
    </source>
</reference>
<keyword evidence="3" id="KW-1185">Reference proteome</keyword>
<dbReference type="Gene3D" id="3.30.40.250">
    <property type="match status" value="1"/>
</dbReference>
<evidence type="ECO:0000313" key="3">
    <source>
        <dbReference type="Proteomes" id="UP000216189"/>
    </source>
</evidence>
<dbReference type="PROSITE" id="PS51664">
    <property type="entry name" value="YCAO"/>
    <property type="match status" value="1"/>
</dbReference>
<evidence type="ECO:0000259" key="1">
    <source>
        <dbReference type="PROSITE" id="PS51664"/>
    </source>
</evidence>
<dbReference type="GeneID" id="72478597"/>
<dbReference type="PANTHER" id="PTHR37809">
    <property type="entry name" value="RIBOSOMAL PROTEIN S12 METHYLTHIOTRANSFERASE ACCESSORY FACTOR YCAO"/>
    <property type="match status" value="1"/>
</dbReference>
<dbReference type="Gene3D" id="3.30.1330.230">
    <property type="match status" value="1"/>
</dbReference>
<protein>
    <recommendedName>
        <fullName evidence="1">YcaO domain-containing protein</fullName>
    </recommendedName>
</protein>
<dbReference type="Pfam" id="PF02624">
    <property type="entry name" value="YcaO"/>
    <property type="match status" value="1"/>
</dbReference>
<dbReference type="Gene3D" id="3.30.160.660">
    <property type="match status" value="1"/>
</dbReference>
<organism evidence="2 3">
    <name type="scientific">Segatella bryantii</name>
    <name type="common">Prevotella bryantii</name>
    <dbReference type="NCBI Taxonomy" id="77095"/>
    <lineage>
        <taxon>Bacteria</taxon>
        <taxon>Pseudomonadati</taxon>
        <taxon>Bacteroidota</taxon>
        <taxon>Bacteroidia</taxon>
        <taxon>Bacteroidales</taxon>
        <taxon>Prevotellaceae</taxon>
        <taxon>Segatella</taxon>
    </lineage>
</organism>
<feature type="domain" description="YcaO" evidence="1">
    <location>
        <begin position="67"/>
        <end position="421"/>
    </location>
</feature>
<name>A0ABX4EI99_SEGBR</name>
<dbReference type="EMBL" id="NPJF01000028">
    <property type="protein sequence ID" value="OYP55493.1"/>
    <property type="molecule type" value="Genomic_DNA"/>
</dbReference>
<dbReference type="RefSeq" id="WP_094448394.1">
    <property type="nucleotide sequence ID" value="NZ_CP091797.1"/>
</dbReference>
<sequence>MEIEYKKLIKIPGFEPFEKWDMEPNPFRQFKCKALRGDNPNWFVSSLILANTPIGSIENQHLGGAAGSSIYLEESYTSCVCEGFERYSSMNYFMKDKPYIRKVDYSKGYIRCADEENAPASFKKNGVTVPIEHALVHRLIDDTPDYLPYELVHLGYRKADINKLFASPISTGCAFQTDKVKALKRGLEEVLERHALMAWWYDKDRKERSLDLDNCTDFDIHERVDRIKSKNIRMRLFEISPISKFPVVFCMMQSDQFPYFSCGASCCTDIKHAIIKSIDEAVSIRYMSEFVGQKQIDIDNFSWVKKLEDHMVLYSNWKDSPVIQTIMAKDSEKIDPEDFDCIEIRTMNDLREQAKRLKELGFDIYYKDLTIDEVKPIGMVYKVMIPQMIPLTQYNNIRWLSSLLKNGKTLADINPYPQPFS</sequence>
<gene>
    <name evidence="2" type="ORF">CIK91_06450</name>
</gene>
<evidence type="ECO:0000313" key="2">
    <source>
        <dbReference type="EMBL" id="OYP55493.1"/>
    </source>
</evidence>